<proteinExistence type="predicted"/>
<dbReference type="InterPro" id="IPR052907">
    <property type="entry name" value="Beta-lactamase/esterase"/>
</dbReference>
<evidence type="ECO:0000313" key="3">
    <source>
        <dbReference type="EMBL" id="ADP82546.1"/>
    </source>
</evidence>
<dbReference type="AlphaFoldDB" id="E3IVP0"/>
<name>E3IVP0_PSEI1</name>
<dbReference type="SUPFAM" id="SSF56601">
    <property type="entry name" value="beta-lactamase/transpeptidase-like"/>
    <property type="match status" value="1"/>
</dbReference>
<protein>
    <submittedName>
        <fullName evidence="3">Beta-lactamase</fullName>
    </submittedName>
</protein>
<evidence type="ECO:0000259" key="2">
    <source>
        <dbReference type="Pfam" id="PF00144"/>
    </source>
</evidence>
<dbReference type="InterPro" id="IPR012338">
    <property type="entry name" value="Beta-lactam/transpept-like"/>
</dbReference>
<dbReference type="PANTHER" id="PTHR43319:SF3">
    <property type="entry name" value="BETA-LACTAMASE-RELATED DOMAIN-CONTAINING PROTEIN"/>
    <property type="match status" value="1"/>
</dbReference>
<evidence type="ECO:0000256" key="1">
    <source>
        <dbReference type="SAM" id="MobiDB-lite"/>
    </source>
</evidence>
<evidence type="ECO:0000313" key="4">
    <source>
        <dbReference type="Proteomes" id="UP000002484"/>
    </source>
</evidence>
<dbReference type="RefSeq" id="WP_013425664.1">
    <property type="nucleotide sequence ID" value="NC_014666.1"/>
</dbReference>
<dbReference type="Pfam" id="PF00144">
    <property type="entry name" value="Beta-lactamase"/>
    <property type="match status" value="1"/>
</dbReference>
<reference evidence="3 4" key="1">
    <citation type="submission" date="2010-10" db="EMBL/GenBank/DDBJ databases">
        <title>Complete sequence of Frankia sp. EuI1c.</title>
        <authorList>
            <consortium name="US DOE Joint Genome Institute"/>
            <person name="Lucas S."/>
            <person name="Copeland A."/>
            <person name="Lapidus A."/>
            <person name="Cheng J.-F."/>
            <person name="Bruce D."/>
            <person name="Goodwin L."/>
            <person name="Pitluck S."/>
            <person name="Chertkov O."/>
            <person name="Detter J.C."/>
            <person name="Han C."/>
            <person name="Tapia R."/>
            <person name="Land M."/>
            <person name="Hauser L."/>
            <person name="Jeffries C."/>
            <person name="Kyrpides N."/>
            <person name="Ivanova N."/>
            <person name="Mikhailova N."/>
            <person name="Beauchemin N."/>
            <person name="Sen A."/>
            <person name="Sur S.A."/>
            <person name="Gtari M."/>
            <person name="Wall L."/>
            <person name="Tisa L."/>
            <person name="Woyke T."/>
        </authorList>
    </citation>
    <scope>NUCLEOTIDE SEQUENCE [LARGE SCALE GENOMIC DNA]</scope>
    <source>
        <strain evidence="4">DSM 45817 / CECT 9037 / EuI1c</strain>
    </source>
</reference>
<dbReference type="HOGENOM" id="CLU_035614_3_0_11"/>
<dbReference type="InterPro" id="IPR001466">
    <property type="entry name" value="Beta-lactam-related"/>
</dbReference>
<feature type="domain" description="Beta-lactamase-related" evidence="2">
    <location>
        <begin position="17"/>
        <end position="348"/>
    </location>
</feature>
<dbReference type="EMBL" id="CP002299">
    <property type="protein sequence ID" value="ADP82546.1"/>
    <property type="molecule type" value="Genomic_DNA"/>
</dbReference>
<dbReference type="Proteomes" id="UP000002484">
    <property type="component" value="Chromosome"/>
</dbReference>
<dbReference type="Gene3D" id="3.40.710.10">
    <property type="entry name" value="DD-peptidase/beta-lactamase superfamily"/>
    <property type="match status" value="1"/>
</dbReference>
<dbReference type="OrthoDB" id="9809635at2"/>
<feature type="compositionally biased region" description="Acidic residues" evidence="1">
    <location>
        <begin position="217"/>
        <end position="228"/>
    </location>
</feature>
<keyword evidence="4" id="KW-1185">Reference proteome</keyword>
<dbReference type="PANTHER" id="PTHR43319">
    <property type="entry name" value="BETA-LACTAMASE-RELATED"/>
    <property type="match status" value="1"/>
</dbReference>
<dbReference type="KEGG" id="fri:FraEuI1c_4553"/>
<organism evidence="3 4">
    <name type="scientific">Pseudofrankia inefficax (strain DSM 45817 / CECT 9037 / DDB 130130 / EuI1c)</name>
    <name type="common">Frankia inefficax</name>
    <dbReference type="NCBI Taxonomy" id="298654"/>
    <lineage>
        <taxon>Bacteria</taxon>
        <taxon>Bacillati</taxon>
        <taxon>Actinomycetota</taxon>
        <taxon>Actinomycetes</taxon>
        <taxon>Frankiales</taxon>
        <taxon>Frankiaceae</taxon>
        <taxon>Pseudofrankia</taxon>
    </lineage>
</organism>
<accession>E3IVP0</accession>
<gene>
    <name evidence="3" type="ordered locus">FraEuI1c_4553</name>
</gene>
<sequence length="363" mass="38334">MAEVDGLCAPGFGPVRAALAELLATQDVGASAAVYVDGEPVVDLWGGYADEARTVPWRRDTIVNVFSTSKTITALCALMLADRGELDLDAPIARYWPEFAAAGKERVLVRHALAHTAGLPTLHAGRTAAYLYDWLAVTAQLAAQEPEWEPGTDAGYHGLTQGFLVGEVVRRVTGHTLGAFVAAEVAGPLGVDFHIGLPAELDARVAPVIPPPSDLAEQPDEAETEDESGGPRFHALDANTPAWRRAEIPAANGHGNARAVAAALSALACGGVSQGKRLLSAAGCARAWEQQFHGVDRVLGGPRARYGMGFRLEGSTCSWGGWGGSLALFDPDRRMAVAYAMNRMRDADTRGLEIITAVYESLG</sequence>
<dbReference type="FunCoup" id="E3IVP0">
    <property type="interactions" value="1"/>
</dbReference>
<dbReference type="STRING" id="298654.FraEuI1c_4553"/>
<dbReference type="eggNOG" id="COG1680">
    <property type="taxonomic scope" value="Bacteria"/>
</dbReference>
<dbReference type="InParanoid" id="E3IVP0"/>
<dbReference type="MEROPS" id="S12.A11"/>
<feature type="region of interest" description="Disordered" evidence="1">
    <location>
        <begin position="208"/>
        <end position="236"/>
    </location>
</feature>